<evidence type="ECO:0008006" key="5">
    <source>
        <dbReference type="Google" id="ProtNLM"/>
    </source>
</evidence>
<evidence type="ECO:0000313" key="3">
    <source>
        <dbReference type="Proteomes" id="UP000232149"/>
    </source>
</evidence>
<organism evidence="1 4">
    <name type="scientific">Leptospira adleri</name>
    <dbReference type="NCBI Taxonomy" id="2023186"/>
    <lineage>
        <taxon>Bacteria</taxon>
        <taxon>Pseudomonadati</taxon>
        <taxon>Spirochaetota</taxon>
        <taxon>Spirochaetia</taxon>
        <taxon>Leptospirales</taxon>
        <taxon>Leptospiraceae</taxon>
        <taxon>Leptospira</taxon>
    </lineage>
</organism>
<comment type="caution">
    <text evidence="1">The sequence shown here is derived from an EMBL/GenBank/DDBJ whole genome shotgun (WGS) entry which is preliminary data.</text>
</comment>
<dbReference type="RefSeq" id="WP_100787753.1">
    <property type="nucleotide sequence ID" value="NZ_NPDU01000101.1"/>
</dbReference>
<protein>
    <recommendedName>
        <fullName evidence="5">DUF4421 domain-containing protein</fullName>
    </recommendedName>
</protein>
<gene>
    <name evidence="2" type="ORF">CH376_22145</name>
    <name evidence="1" type="ORF">CH380_21125</name>
</gene>
<sequence length="305" mass="35494">MKRLINCIITVCCIFSGILYAEEEQIKPEIQKSKFEPKYELIIRRQSSVIEPLESKWFEEKYALFIDNRNKRTTNIYFGLKFFLPKINSYIETNFYELKKSDLSKSTLYCSKNDCYIKDFSIGSYYRFDTELNLIWNVYSDKVGIGGGLRYINSNLSLNQGDSFYLYLGSHSFGPQLSLRFRTPAFYNFYISGKFNYFYLFGDLVIRNGYGDPRTFLGYNELDNESKSTYIGKELEVVLNYSISDQIVISWGAGILGAVAKPKTKDLHSFDPSYDLSRNLGLRVFGGILYTDYIYNAFIQMSFKI</sequence>
<keyword evidence="3" id="KW-1185">Reference proteome</keyword>
<accession>A0A2M9YIA4</accession>
<evidence type="ECO:0000313" key="4">
    <source>
        <dbReference type="Proteomes" id="UP000232188"/>
    </source>
</evidence>
<dbReference type="EMBL" id="NPDV01000032">
    <property type="protein sequence ID" value="PJZ51244.1"/>
    <property type="molecule type" value="Genomic_DNA"/>
</dbReference>
<name>A0A2M9YIA4_9LEPT</name>
<dbReference type="Proteomes" id="UP000232149">
    <property type="component" value="Unassembled WGS sequence"/>
</dbReference>
<dbReference type="AlphaFoldDB" id="A0A2M9YIA4"/>
<proteinExistence type="predicted"/>
<dbReference type="Proteomes" id="UP000232188">
    <property type="component" value="Unassembled WGS sequence"/>
</dbReference>
<evidence type="ECO:0000313" key="2">
    <source>
        <dbReference type="EMBL" id="PJZ59733.1"/>
    </source>
</evidence>
<reference evidence="3 4" key="1">
    <citation type="submission" date="2017-07" db="EMBL/GenBank/DDBJ databases">
        <title>Leptospira spp. isolated from tropical soils.</title>
        <authorList>
            <person name="Thibeaux R."/>
            <person name="Iraola G."/>
            <person name="Ferres I."/>
            <person name="Bierque E."/>
            <person name="Girault D."/>
            <person name="Soupe-Gilbert M.-E."/>
            <person name="Picardeau M."/>
            <person name="Goarant C."/>
        </authorList>
    </citation>
    <scope>NUCLEOTIDE SEQUENCE [LARGE SCALE GENOMIC DNA]</scope>
    <source>
        <strain evidence="1 4">FH2-B-C1</strain>
        <strain evidence="2 3">FH2-B-D1</strain>
    </source>
</reference>
<dbReference type="EMBL" id="NPDU01000101">
    <property type="protein sequence ID" value="PJZ59733.1"/>
    <property type="molecule type" value="Genomic_DNA"/>
</dbReference>
<evidence type="ECO:0000313" key="1">
    <source>
        <dbReference type="EMBL" id="PJZ51244.1"/>
    </source>
</evidence>